<reference evidence="1" key="2">
    <citation type="journal article" date="2015" name="Fish Shellfish Immunol.">
        <title>Early steps in the European eel (Anguilla anguilla)-Vibrio vulnificus interaction in the gills: Role of the RtxA13 toxin.</title>
        <authorList>
            <person name="Callol A."/>
            <person name="Pajuelo D."/>
            <person name="Ebbesson L."/>
            <person name="Teles M."/>
            <person name="MacKenzie S."/>
            <person name="Amaro C."/>
        </authorList>
    </citation>
    <scope>NUCLEOTIDE SEQUENCE</scope>
</reference>
<dbReference type="EMBL" id="GBXM01054059">
    <property type="protein sequence ID" value="JAH54518.1"/>
    <property type="molecule type" value="Transcribed_RNA"/>
</dbReference>
<dbReference type="AlphaFoldDB" id="A0A0E9TP62"/>
<accession>A0A0E9TP62</accession>
<reference evidence="1" key="1">
    <citation type="submission" date="2014-11" db="EMBL/GenBank/DDBJ databases">
        <authorList>
            <person name="Amaro Gonzalez C."/>
        </authorList>
    </citation>
    <scope>NUCLEOTIDE SEQUENCE</scope>
</reference>
<proteinExistence type="predicted"/>
<protein>
    <submittedName>
        <fullName evidence="1">Uncharacterized protein</fullName>
    </submittedName>
</protein>
<organism evidence="1">
    <name type="scientific">Anguilla anguilla</name>
    <name type="common">European freshwater eel</name>
    <name type="synonym">Muraena anguilla</name>
    <dbReference type="NCBI Taxonomy" id="7936"/>
    <lineage>
        <taxon>Eukaryota</taxon>
        <taxon>Metazoa</taxon>
        <taxon>Chordata</taxon>
        <taxon>Craniata</taxon>
        <taxon>Vertebrata</taxon>
        <taxon>Euteleostomi</taxon>
        <taxon>Actinopterygii</taxon>
        <taxon>Neopterygii</taxon>
        <taxon>Teleostei</taxon>
        <taxon>Anguilliformes</taxon>
        <taxon>Anguillidae</taxon>
        <taxon>Anguilla</taxon>
    </lineage>
</organism>
<evidence type="ECO:0000313" key="1">
    <source>
        <dbReference type="EMBL" id="JAH54518.1"/>
    </source>
</evidence>
<name>A0A0E9TP62_ANGAN</name>
<sequence length="16" mass="1868">MTLLQAKSTNFPKEFL</sequence>